<feature type="domain" description="SHOCT" evidence="2">
    <location>
        <begin position="57"/>
        <end position="82"/>
    </location>
</feature>
<proteinExistence type="predicted"/>
<accession>A0AAU9EMB2</accession>
<gene>
    <name evidence="3" type="ORF">HLPR_15650</name>
</gene>
<dbReference type="InterPro" id="IPR018649">
    <property type="entry name" value="SHOCT"/>
</dbReference>
<protein>
    <recommendedName>
        <fullName evidence="2">SHOCT domain-containing protein</fullName>
    </recommendedName>
</protein>
<organism evidence="3 4">
    <name type="scientific">Helicovermis profundi</name>
    <dbReference type="NCBI Taxonomy" id="3065157"/>
    <lineage>
        <taxon>Bacteria</taxon>
        <taxon>Bacillati</taxon>
        <taxon>Bacillota</taxon>
        <taxon>Clostridia</taxon>
        <taxon>Helicovermis</taxon>
    </lineage>
</organism>
<dbReference type="Pfam" id="PF09851">
    <property type="entry name" value="SHOCT"/>
    <property type="match status" value="1"/>
</dbReference>
<dbReference type="EMBL" id="AP028654">
    <property type="protein sequence ID" value="BEP29234.1"/>
    <property type="molecule type" value="Genomic_DNA"/>
</dbReference>
<keyword evidence="1" id="KW-0472">Membrane</keyword>
<evidence type="ECO:0000256" key="1">
    <source>
        <dbReference type="SAM" id="Phobius"/>
    </source>
</evidence>
<evidence type="ECO:0000313" key="3">
    <source>
        <dbReference type="EMBL" id="BEP29234.1"/>
    </source>
</evidence>
<keyword evidence="1" id="KW-0812">Transmembrane</keyword>
<keyword evidence="4" id="KW-1185">Reference proteome</keyword>
<dbReference type="KEGG" id="hprf:HLPR_15650"/>
<dbReference type="RefSeq" id="WP_338534891.1">
    <property type="nucleotide sequence ID" value="NZ_AP028654.1"/>
</dbReference>
<evidence type="ECO:0000259" key="2">
    <source>
        <dbReference type="Pfam" id="PF09851"/>
    </source>
</evidence>
<reference evidence="3 4" key="1">
    <citation type="submission" date="2023-08" db="EMBL/GenBank/DDBJ databases">
        <title>Helicovermis profunda gen. nov., sp. nov., a novel mesophilic, fermentative bacterium within the Bacillota from a deep-sea hydrothermal vent chimney.</title>
        <authorList>
            <person name="Miyazaki U."/>
            <person name="Mizutani D."/>
            <person name="Hashimoto Y."/>
            <person name="Tame A."/>
            <person name="Sawayama S."/>
            <person name="Miyazaki J."/>
            <person name="Takai K."/>
            <person name="Nakagawa S."/>
        </authorList>
    </citation>
    <scope>NUCLEOTIDE SEQUENCE [LARGE SCALE GENOMIC DNA]</scope>
    <source>
        <strain evidence="3 4">S502</strain>
    </source>
</reference>
<feature type="transmembrane region" description="Helical" evidence="1">
    <location>
        <begin position="6"/>
        <end position="30"/>
    </location>
</feature>
<evidence type="ECO:0000313" key="4">
    <source>
        <dbReference type="Proteomes" id="UP001321786"/>
    </source>
</evidence>
<name>A0AAU9EMB2_9FIRM</name>
<keyword evidence="1" id="KW-1133">Transmembrane helix</keyword>
<dbReference type="AlphaFoldDB" id="A0AAU9EMB2"/>
<sequence>MGSQFFVWSGMWIFPVIGIIVMLFVFYMVFSRGRFSGCSSSYDYNRNFKDDKNSESALDILNKRYVNSEISKEDFERMKKDIIS</sequence>
<dbReference type="Proteomes" id="UP001321786">
    <property type="component" value="Chromosome"/>
</dbReference>